<evidence type="ECO:0000313" key="3">
    <source>
        <dbReference type="Proteomes" id="UP000000602"/>
    </source>
</evidence>
<reference evidence="3" key="1">
    <citation type="journal article" date="2004" name="Environ. Microbiol.">
        <title>The genome of Desulfotalea psychrophila, a sulfate-reducing bacterium from permanently cold Arctic sediments.</title>
        <authorList>
            <person name="Rabus R."/>
            <person name="Ruepp A."/>
            <person name="Frickey T."/>
            <person name="Rattei T."/>
            <person name="Fartmann B."/>
            <person name="Stark M."/>
            <person name="Bauer M."/>
            <person name="Zibat A."/>
            <person name="Lombardot T."/>
            <person name="Becker I."/>
            <person name="Amann J."/>
            <person name="Gellner K."/>
            <person name="Teeling H."/>
            <person name="Leuschner W.D."/>
            <person name="Gloeckner F.-O."/>
            <person name="Lupas A.N."/>
            <person name="Amann R."/>
            <person name="Klenk H.-P."/>
        </authorList>
    </citation>
    <scope>NUCLEOTIDE SEQUENCE [LARGE SCALE GENOMIC DNA]</scope>
    <source>
        <strain evidence="3">DSM 12343 / LSv54</strain>
    </source>
</reference>
<keyword evidence="3" id="KW-1185">Reference proteome</keyword>
<dbReference type="InterPro" id="IPR046598">
    <property type="entry name" value="DUF6657"/>
</dbReference>
<name>Q6AS21_DESPS</name>
<evidence type="ECO:0000256" key="1">
    <source>
        <dbReference type="SAM" id="Coils"/>
    </source>
</evidence>
<dbReference type="OrthoDB" id="1722738at2"/>
<dbReference type="eggNOG" id="ENOG503307R">
    <property type="taxonomic scope" value="Bacteria"/>
</dbReference>
<dbReference type="Pfam" id="PF20362">
    <property type="entry name" value="DUF6657"/>
    <property type="match status" value="1"/>
</dbReference>
<dbReference type="KEGG" id="dps:DP0125"/>
<feature type="coiled-coil region" evidence="1">
    <location>
        <begin position="116"/>
        <end position="188"/>
    </location>
</feature>
<accession>Q6AS21</accession>
<gene>
    <name evidence="2" type="ordered locus">DP0125</name>
</gene>
<dbReference type="STRING" id="177439.DP0125"/>
<dbReference type="Proteomes" id="UP000000602">
    <property type="component" value="Chromosome"/>
</dbReference>
<dbReference type="HOGENOM" id="CLU_120033_0_0_7"/>
<organism evidence="2 3">
    <name type="scientific">Desulfotalea psychrophila (strain LSv54 / DSM 12343)</name>
    <dbReference type="NCBI Taxonomy" id="177439"/>
    <lineage>
        <taxon>Bacteria</taxon>
        <taxon>Pseudomonadati</taxon>
        <taxon>Thermodesulfobacteriota</taxon>
        <taxon>Desulfobulbia</taxon>
        <taxon>Desulfobulbales</taxon>
        <taxon>Desulfocapsaceae</taxon>
        <taxon>Desulfotalea</taxon>
    </lineage>
</organism>
<protein>
    <submittedName>
        <fullName evidence="2">Uncharacterized protein</fullName>
    </submittedName>
</protein>
<keyword evidence="1" id="KW-0175">Coiled coil</keyword>
<dbReference type="EMBL" id="CR522870">
    <property type="protein sequence ID" value="CAG34854.1"/>
    <property type="molecule type" value="Genomic_DNA"/>
</dbReference>
<proteinExistence type="predicted"/>
<evidence type="ECO:0000313" key="2">
    <source>
        <dbReference type="EMBL" id="CAG34854.1"/>
    </source>
</evidence>
<dbReference type="RefSeq" id="WP_011187370.1">
    <property type="nucleotide sequence ID" value="NC_006138.1"/>
</dbReference>
<sequence>MAEIKSTIEMVLERAARMEKETTEVTGADYSRDGMRLGASFMNGKEADIMASLRAQDEDKQTSMKSGILQTLLRNITLPRDTDMQAAAHKALSGLIELCQGVEEPANICTELQTIVDQYAQHKEQSTEQLENALRDQMQQQYAAQGREGQEVNPVAHPQYAAELSKMLDDLNQQYTQAIEQRKEIITQLIGA</sequence>
<dbReference type="AlphaFoldDB" id="Q6AS21"/>